<dbReference type="InterPro" id="IPR013783">
    <property type="entry name" value="Ig-like_fold"/>
</dbReference>
<dbReference type="Gene3D" id="3.20.20.80">
    <property type="entry name" value="Glycosidases"/>
    <property type="match status" value="1"/>
</dbReference>
<dbReference type="EMBL" id="DROD01000206">
    <property type="protein sequence ID" value="HHJ52143.1"/>
    <property type="molecule type" value="Genomic_DNA"/>
</dbReference>
<accession>A0A7V5PN58</accession>
<dbReference type="SUPFAM" id="SSF81296">
    <property type="entry name" value="E set domains"/>
    <property type="match status" value="1"/>
</dbReference>
<dbReference type="InterPro" id="IPR014756">
    <property type="entry name" value="Ig_E-set"/>
</dbReference>
<dbReference type="Proteomes" id="UP000886124">
    <property type="component" value="Unassembled WGS sequence"/>
</dbReference>
<evidence type="ECO:0000256" key="1">
    <source>
        <dbReference type="ARBA" id="ARBA00008061"/>
    </source>
</evidence>
<dbReference type="PANTHER" id="PTHR43002">
    <property type="entry name" value="GLYCOGEN DEBRANCHING ENZYME"/>
    <property type="match status" value="1"/>
</dbReference>
<gene>
    <name evidence="4" type="ORF">ENJ89_03015</name>
</gene>
<name>A0A7V5PN58_CALAY</name>
<organism evidence="4">
    <name type="scientific">Caldithrix abyssi</name>
    <dbReference type="NCBI Taxonomy" id="187145"/>
    <lineage>
        <taxon>Bacteria</taxon>
        <taxon>Pseudomonadati</taxon>
        <taxon>Calditrichota</taxon>
        <taxon>Calditrichia</taxon>
        <taxon>Calditrichales</taxon>
        <taxon>Calditrichaceae</taxon>
        <taxon>Caldithrix</taxon>
    </lineage>
</organism>
<feature type="domain" description="Glycosyl hydrolase family 13 catalytic" evidence="3">
    <location>
        <begin position="212"/>
        <end position="594"/>
    </location>
</feature>
<comment type="similarity">
    <text evidence="1">Belongs to the glycosyl hydrolase 13 family.</text>
</comment>
<protein>
    <submittedName>
        <fullName evidence="4">Pullulanase</fullName>
    </submittedName>
</protein>
<dbReference type="InterPro" id="IPR006047">
    <property type="entry name" value="GH13_cat_dom"/>
</dbReference>
<feature type="non-terminal residue" evidence="4">
    <location>
        <position position="1"/>
    </location>
</feature>
<dbReference type="AlphaFoldDB" id="A0A7V5PN58"/>
<evidence type="ECO:0000256" key="2">
    <source>
        <dbReference type="SAM" id="MobiDB-lite"/>
    </source>
</evidence>
<dbReference type="InterPro" id="IPR017853">
    <property type="entry name" value="GH"/>
</dbReference>
<dbReference type="GO" id="GO:0004553">
    <property type="term" value="F:hydrolase activity, hydrolyzing O-glycosyl compounds"/>
    <property type="evidence" value="ECO:0007669"/>
    <property type="project" value="InterPro"/>
</dbReference>
<dbReference type="InterPro" id="IPR004193">
    <property type="entry name" value="Glyco_hydro_13_N"/>
</dbReference>
<comment type="caution">
    <text evidence="4">The sequence shown here is derived from an EMBL/GenBank/DDBJ whole genome shotgun (WGS) entry which is preliminary data.</text>
</comment>
<evidence type="ECO:0000313" key="4">
    <source>
        <dbReference type="EMBL" id="HHJ52143.1"/>
    </source>
</evidence>
<dbReference type="GO" id="GO:0005975">
    <property type="term" value="P:carbohydrate metabolic process"/>
    <property type="evidence" value="ECO:0007669"/>
    <property type="project" value="InterPro"/>
</dbReference>
<reference evidence="4" key="1">
    <citation type="journal article" date="2020" name="mSystems">
        <title>Genome- and Community-Level Interaction Insights into Carbon Utilization and Element Cycling Functions of Hydrothermarchaeota in Hydrothermal Sediment.</title>
        <authorList>
            <person name="Zhou Z."/>
            <person name="Liu Y."/>
            <person name="Xu W."/>
            <person name="Pan J."/>
            <person name="Luo Z.H."/>
            <person name="Li M."/>
        </authorList>
    </citation>
    <scope>NUCLEOTIDE SEQUENCE [LARGE SCALE GENOMIC DNA]</scope>
    <source>
        <strain evidence="4">HyVt-527</strain>
    </source>
</reference>
<proteinExistence type="inferred from homology"/>
<dbReference type="SMART" id="SM00642">
    <property type="entry name" value="Aamy"/>
    <property type="match status" value="1"/>
</dbReference>
<dbReference type="SUPFAM" id="SSF51445">
    <property type="entry name" value="(Trans)glycosidases"/>
    <property type="match status" value="1"/>
</dbReference>
<sequence length="729" mass="83924">WSPAGVEIPVERVLYSGRGELQLVPAEKLDIKRWYRVQTPYRKQKLVTRYDGWFAHLYSDKPLGARFFPAKNMTTIRLFAPRADSVFVFLYRQPFGKPVYRKSLAADTDGVWQIDLPGNWQGWYYDFAAYGPAISGNYFSSSKKVIHFSDPWGQVSVDSFGPCRIWPRQNPPEPLPGGIPKMQDVIAYEVHVQDFTRNLPLPDSLRGTFRGFVMPGLKNSHGQKIGFDHLPEFGINVVHLMPVQEYLHYPDAEWQKAFKVDPYMTAQGINLENYQWGYRTSHAFALESRYRVKGSAWGSQNRDFRDLVQAFHRRHIAVVVDVVFNHTAERMDGRRFFFNFLAMDAPYFYRMDEWFRFLGPYGTETKSELRPMTQRWIIEQCRNLVEQYGVDGFRIDLAGLTDKQTLRMLRQELGPEMLIYGEPWIDSADPEFEANPDWNWYKQDAPITFFQDEARNAFKGPPSDPKDKTKDRGYAGGNGDREAVKRALSAGFPSDKTPLSGINYLDIHDNWALADRFASRDWDGRLGVDEQPYKIAAALLFTSLGPIVLHGGSELMRSKGAAPDSEVVKYLNGKPLYFHGRKDSYNLAKANAFIWENKGLNRGQMPGVFCNYDNMYRFWRGLVALRKSRYGRVFRIANRPAPDYYRWIEPPDSRLLGYVVANTVLVLINTDQRPGEFKFAVPPGNWRLIADIERVDLNGISGYSFSRLSAPGKTRVTVPPQALFIWVNE</sequence>
<feature type="region of interest" description="Disordered" evidence="2">
    <location>
        <begin position="455"/>
        <end position="479"/>
    </location>
</feature>
<feature type="compositionally biased region" description="Basic and acidic residues" evidence="2">
    <location>
        <begin position="464"/>
        <end position="479"/>
    </location>
</feature>
<evidence type="ECO:0000259" key="3">
    <source>
        <dbReference type="SMART" id="SM00642"/>
    </source>
</evidence>
<dbReference type="Pfam" id="PF02922">
    <property type="entry name" value="CBM_48"/>
    <property type="match status" value="1"/>
</dbReference>
<dbReference type="Gene3D" id="2.60.40.10">
    <property type="entry name" value="Immunoglobulins"/>
    <property type="match status" value="1"/>
</dbReference>